<dbReference type="AlphaFoldDB" id="A0AAV5FJN6"/>
<keyword evidence="4" id="KW-1185">Reference proteome</keyword>
<dbReference type="Proteomes" id="UP001054889">
    <property type="component" value="Unassembled WGS sequence"/>
</dbReference>
<dbReference type="PANTHER" id="PTHR33065:SF88">
    <property type="entry name" value="OS11G0104220 PROTEIN"/>
    <property type="match status" value="1"/>
</dbReference>
<evidence type="ECO:0000259" key="2">
    <source>
        <dbReference type="Pfam" id="PF20241"/>
    </source>
</evidence>
<proteinExistence type="predicted"/>
<sequence length="161" mass="17907">MGFPLSWATSNPLPITLEETTHLRSKCFTNGPLPLPDNVMSIDTVQVFSVSVKEIKPEELGFHWPLQVYGFVVARDNDSSLMLTGPSRVVVAVDFIIIEIELKVKGGKESKDKVLSFLVIEHNSIFGLRAHGALNLNFEPQDDDNSVEMDHSSNDELEIDV</sequence>
<comment type="caution">
    <text evidence="3">The sequence shown here is derived from an EMBL/GenBank/DDBJ whole genome shotgun (WGS) entry which is preliminary data.</text>
</comment>
<gene>
    <name evidence="3" type="primary">gb23342</name>
    <name evidence="3" type="ORF">PR202_gb23342</name>
</gene>
<reference evidence="3" key="1">
    <citation type="journal article" date="2018" name="DNA Res.">
        <title>Multiple hybrid de novo genome assembly of finger millet, an orphan allotetraploid crop.</title>
        <authorList>
            <person name="Hatakeyama M."/>
            <person name="Aluri S."/>
            <person name="Balachadran M.T."/>
            <person name="Sivarajan S.R."/>
            <person name="Patrignani A."/>
            <person name="Gruter S."/>
            <person name="Poveda L."/>
            <person name="Shimizu-Inatsugi R."/>
            <person name="Baeten J."/>
            <person name="Francoijs K.J."/>
            <person name="Nataraja K.N."/>
            <person name="Reddy Y.A.N."/>
            <person name="Phadnis S."/>
            <person name="Ravikumar R.L."/>
            <person name="Schlapbach R."/>
            <person name="Sreeman S.M."/>
            <person name="Shimizu K.K."/>
        </authorList>
    </citation>
    <scope>NUCLEOTIDE SEQUENCE</scope>
</reference>
<name>A0AAV5FJN6_ELECO</name>
<reference evidence="3" key="2">
    <citation type="submission" date="2021-12" db="EMBL/GenBank/DDBJ databases">
        <title>Resequencing data analysis of finger millet.</title>
        <authorList>
            <person name="Hatakeyama M."/>
            <person name="Aluri S."/>
            <person name="Balachadran M.T."/>
            <person name="Sivarajan S.R."/>
            <person name="Poveda L."/>
            <person name="Shimizu-Inatsugi R."/>
            <person name="Schlapbach R."/>
            <person name="Sreeman S.M."/>
            <person name="Shimizu K.K."/>
        </authorList>
    </citation>
    <scope>NUCLEOTIDE SEQUENCE</scope>
</reference>
<feature type="domain" description="DUF6598" evidence="2">
    <location>
        <begin position="44"/>
        <end position="124"/>
    </location>
</feature>
<evidence type="ECO:0000256" key="1">
    <source>
        <dbReference type="SAM" id="MobiDB-lite"/>
    </source>
</evidence>
<dbReference type="EMBL" id="BQKI01000085">
    <property type="protein sequence ID" value="GJN34660.1"/>
    <property type="molecule type" value="Genomic_DNA"/>
</dbReference>
<evidence type="ECO:0000313" key="4">
    <source>
        <dbReference type="Proteomes" id="UP001054889"/>
    </source>
</evidence>
<feature type="region of interest" description="Disordered" evidence="1">
    <location>
        <begin position="141"/>
        <end position="161"/>
    </location>
</feature>
<dbReference type="Pfam" id="PF20241">
    <property type="entry name" value="DUF6598"/>
    <property type="match status" value="1"/>
</dbReference>
<dbReference type="InterPro" id="IPR046533">
    <property type="entry name" value="DUF6598"/>
</dbReference>
<dbReference type="PANTHER" id="PTHR33065">
    <property type="entry name" value="OS07G0486400 PROTEIN"/>
    <property type="match status" value="1"/>
</dbReference>
<accession>A0AAV5FJN6</accession>
<organism evidence="3 4">
    <name type="scientific">Eleusine coracana subsp. coracana</name>
    <dbReference type="NCBI Taxonomy" id="191504"/>
    <lineage>
        <taxon>Eukaryota</taxon>
        <taxon>Viridiplantae</taxon>
        <taxon>Streptophyta</taxon>
        <taxon>Embryophyta</taxon>
        <taxon>Tracheophyta</taxon>
        <taxon>Spermatophyta</taxon>
        <taxon>Magnoliopsida</taxon>
        <taxon>Liliopsida</taxon>
        <taxon>Poales</taxon>
        <taxon>Poaceae</taxon>
        <taxon>PACMAD clade</taxon>
        <taxon>Chloridoideae</taxon>
        <taxon>Cynodonteae</taxon>
        <taxon>Eleusininae</taxon>
        <taxon>Eleusine</taxon>
    </lineage>
</organism>
<protein>
    <recommendedName>
        <fullName evidence="2">DUF6598 domain-containing protein</fullName>
    </recommendedName>
</protein>
<evidence type="ECO:0000313" key="3">
    <source>
        <dbReference type="EMBL" id="GJN34660.1"/>
    </source>
</evidence>